<evidence type="ECO:0000256" key="3">
    <source>
        <dbReference type="ARBA" id="ARBA00022692"/>
    </source>
</evidence>
<dbReference type="InterPro" id="IPR000719">
    <property type="entry name" value="Prot_kinase_dom"/>
</dbReference>
<keyword evidence="12" id="KW-1185">Reference proteome</keyword>
<dbReference type="Gene3D" id="3.30.200.20">
    <property type="entry name" value="Phosphorylase Kinase, domain 1"/>
    <property type="match status" value="1"/>
</dbReference>
<dbReference type="PANTHER" id="PTHR48056">
    <property type="entry name" value="LRR RECEPTOR-LIKE SERINE/THREONINE-PROTEIN KINASE-RELATED"/>
    <property type="match status" value="1"/>
</dbReference>
<dbReference type="FunFam" id="3.80.10.10:FF:000486">
    <property type="entry name" value="probable LRR receptor-like serine/threonine-protein kinase At1g12460"/>
    <property type="match status" value="1"/>
</dbReference>
<sequence length="891" mass="97524">MKGVSQIPLFVHHVLLFAALLPLSSLKVSSSPESEKEILLELKGNITDDPHNSLSSWVSSGNPCEDYMGISCNSQGFVEKIVLWNTSLAGVLSPALSRLKLLKVLTLYGNHFSGKIPEEYAEFQSVWKINLSSNALSGPIPEFIGNIKSLRFLDLSLNGFSGDIPSALFKYCYKTKFLSFSHNNLSGSIPASIVNCLNLEGFDFSFNNLTGNIPSRLCDIPMLSYASLRNNALSGTEQDQIFSECHSLVYINLASNMFSGSAPFNILEMKNLTYFNISYNRFSGHIPEMSSCSEILEVLDASGNDLEGEIPMSITRCKKLKLLALEVNRLIGTIPLRIQELKSLLIVKLGDNSIGGTIPKDFGNIELLEILDLQNLNLIGKIPNDVCNCRFLLELNVSGNNLEGEIPQTLYNMTNLKILDLHENRLNGNIPPSLGNSSSIRYLDLSHNLLSGSIPSSLGNLKYLTYFNLSFNNLSGVIPPIANIQGFGSSAFSNNPFLCGSPLDDNTSCSENGTNYSPSASGKTKVLSVSAIVAIVAAAFILAGVFVVAILNTKTRNRNKEDHQTMIVESTPLGSTESSVVIGKLVLFSKSLPSKYEDWEAGTKALLDKESLIGAGSIGTVYRTNLEGGVSVAVKKLETLGTIRSQHEFEHEIVRLGNLKHPNLVSFQGYYWSPTMQMILSEFIPNGNLHDNLHGNSEQLNWSRRLQIALGTARALAYLHHDCELPILHLNLKSSNILLDNKYEAKLSDYGLNKLLPINNYYGGTKFHNSVGYIAPELATSLRQSEKCDVYSFGVILLELVTGKKPVESNVAAAENGGMVVVLCEYVRVLLDSGSASDCLDRRLVGGLPESEFIQVMRMGLICTSADPSRRPTMAEIVQFLESVEIASESR</sequence>
<dbReference type="Proteomes" id="UP001293593">
    <property type="component" value="Unassembled WGS sequence"/>
</dbReference>
<feature type="transmembrane region" description="Helical" evidence="8">
    <location>
        <begin position="526"/>
        <end position="551"/>
    </location>
</feature>
<protein>
    <recommendedName>
        <fullName evidence="10">Protein kinase domain-containing protein</fullName>
    </recommendedName>
</protein>
<dbReference type="FunFam" id="3.30.200.20:FF:000450">
    <property type="entry name" value="Putative LRR receptor-like serine/threonine-protein kinase"/>
    <property type="match status" value="1"/>
</dbReference>
<dbReference type="InterPro" id="IPR001611">
    <property type="entry name" value="Leu-rich_rpt"/>
</dbReference>
<evidence type="ECO:0000256" key="1">
    <source>
        <dbReference type="ARBA" id="ARBA00004370"/>
    </source>
</evidence>
<evidence type="ECO:0000256" key="9">
    <source>
        <dbReference type="SAM" id="SignalP"/>
    </source>
</evidence>
<dbReference type="Gene3D" id="3.80.10.10">
    <property type="entry name" value="Ribonuclease Inhibitor"/>
    <property type="match status" value="3"/>
</dbReference>
<organism evidence="11 12">
    <name type="scientific">Acacia crassicarpa</name>
    <name type="common">northern wattle</name>
    <dbReference type="NCBI Taxonomy" id="499986"/>
    <lineage>
        <taxon>Eukaryota</taxon>
        <taxon>Viridiplantae</taxon>
        <taxon>Streptophyta</taxon>
        <taxon>Embryophyta</taxon>
        <taxon>Tracheophyta</taxon>
        <taxon>Spermatophyta</taxon>
        <taxon>Magnoliopsida</taxon>
        <taxon>eudicotyledons</taxon>
        <taxon>Gunneridae</taxon>
        <taxon>Pentapetalae</taxon>
        <taxon>rosids</taxon>
        <taxon>fabids</taxon>
        <taxon>Fabales</taxon>
        <taxon>Fabaceae</taxon>
        <taxon>Caesalpinioideae</taxon>
        <taxon>mimosoid clade</taxon>
        <taxon>Acacieae</taxon>
        <taxon>Acacia</taxon>
    </lineage>
</organism>
<dbReference type="GO" id="GO:0004672">
    <property type="term" value="F:protein kinase activity"/>
    <property type="evidence" value="ECO:0007669"/>
    <property type="project" value="InterPro"/>
</dbReference>
<dbReference type="PANTHER" id="PTHR48056:SF13">
    <property type="entry name" value="PROTEIN KINASE DOMAIN-CONTAINING PROTEIN"/>
    <property type="match status" value="1"/>
</dbReference>
<evidence type="ECO:0000259" key="10">
    <source>
        <dbReference type="PROSITE" id="PS50011"/>
    </source>
</evidence>
<dbReference type="GO" id="GO:0005524">
    <property type="term" value="F:ATP binding"/>
    <property type="evidence" value="ECO:0007669"/>
    <property type="project" value="InterPro"/>
</dbReference>
<dbReference type="AlphaFoldDB" id="A0AAE1JW63"/>
<keyword evidence="2" id="KW-0433">Leucine-rich repeat</keyword>
<keyword evidence="4" id="KW-0677">Repeat</keyword>
<dbReference type="GO" id="GO:0016020">
    <property type="term" value="C:membrane"/>
    <property type="evidence" value="ECO:0007669"/>
    <property type="project" value="UniProtKB-SubCell"/>
</dbReference>
<evidence type="ECO:0000256" key="7">
    <source>
        <dbReference type="ARBA" id="ARBA00023180"/>
    </source>
</evidence>
<evidence type="ECO:0000256" key="6">
    <source>
        <dbReference type="ARBA" id="ARBA00023136"/>
    </source>
</evidence>
<feature type="chain" id="PRO_5042021200" description="Protein kinase domain-containing protein" evidence="9">
    <location>
        <begin position="31"/>
        <end position="891"/>
    </location>
</feature>
<dbReference type="EMBL" id="JAWXYG010000010">
    <property type="protein sequence ID" value="KAK4260494.1"/>
    <property type="molecule type" value="Genomic_DNA"/>
</dbReference>
<dbReference type="PROSITE" id="PS50011">
    <property type="entry name" value="PROTEIN_KINASE_DOM"/>
    <property type="match status" value="1"/>
</dbReference>
<dbReference type="GO" id="GO:0033612">
    <property type="term" value="F:receptor serine/threonine kinase binding"/>
    <property type="evidence" value="ECO:0007669"/>
    <property type="project" value="TreeGrafter"/>
</dbReference>
<evidence type="ECO:0000256" key="8">
    <source>
        <dbReference type="SAM" id="Phobius"/>
    </source>
</evidence>
<comment type="subcellular location">
    <subcellularLocation>
        <location evidence="1">Membrane</location>
    </subcellularLocation>
</comment>
<dbReference type="InterPro" id="IPR050647">
    <property type="entry name" value="Plant_LRR-RLKs"/>
</dbReference>
<dbReference type="Pfam" id="PF08263">
    <property type="entry name" value="LRRNT_2"/>
    <property type="match status" value="1"/>
</dbReference>
<dbReference type="Gene3D" id="1.10.510.10">
    <property type="entry name" value="Transferase(Phosphotransferase) domain 1"/>
    <property type="match status" value="1"/>
</dbReference>
<dbReference type="InterPro" id="IPR013210">
    <property type="entry name" value="LRR_N_plant-typ"/>
</dbReference>
<dbReference type="Pfam" id="PF13855">
    <property type="entry name" value="LRR_8"/>
    <property type="match status" value="1"/>
</dbReference>
<evidence type="ECO:0000256" key="5">
    <source>
        <dbReference type="ARBA" id="ARBA00022989"/>
    </source>
</evidence>
<dbReference type="FunFam" id="1.10.510.10:FF:000725">
    <property type="entry name" value="Putative LRR receptor-like serine/threonine-protein kinase"/>
    <property type="match status" value="1"/>
</dbReference>
<gene>
    <name evidence="11" type="ORF">QN277_003596</name>
</gene>
<evidence type="ECO:0000313" key="11">
    <source>
        <dbReference type="EMBL" id="KAK4260494.1"/>
    </source>
</evidence>
<feature type="domain" description="Protein kinase" evidence="10">
    <location>
        <begin position="607"/>
        <end position="881"/>
    </location>
</feature>
<dbReference type="CDD" id="cd14066">
    <property type="entry name" value="STKc_IRAK"/>
    <property type="match status" value="1"/>
</dbReference>
<proteinExistence type="predicted"/>
<keyword evidence="3 8" id="KW-0812">Transmembrane</keyword>
<dbReference type="InterPro" id="IPR011009">
    <property type="entry name" value="Kinase-like_dom_sf"/>
</dbReference>
<keyword evidence="6 8" id="KW-0472">Membrane</keyword>
<dbReference type="SUPFAM" id="SSF56112">
    <property type="entry name" value="Protein kinase-like (PK-like)"/>
    <property type="match status" value="1"/>
</dbReference>
<dbReference type="Pfam" id="PF07714">
    <property type="entry name" value="PK_Tyr_Ser-Thr"/>
    <property type="match status" value="1"/>
</dbReference>
<keyword evidence="9" id="KW-0732">Signal</keyword>
<keyword evidence="5 8" id="KW-1133">Transmembrane helix</keyword>
<evidence type="ECO:0000256" key="4">
    <source>
        <dbReference type="ARBA" id="ARBA00022737"/>
    </source>
</evidence>
<dbReference type="InterPro" id="IPR001245">
    <property type="entry name" value="Ser-Thr/Tyr_kinase_cat_dom"/>
</dbReference>
<name>A0AAE1JW63_9FABA</name>
<dbReference type="InterPro" id="IPR032675">
    <property type="entry name" value="LRR_dom_sf"/>
</dbReference>
<evidence type="ECO:0000313" key="12">
    <source>
        <dbReference type="Proteomes" id="UP001293593"/>
    </source>
</evidence>
<accession>A0AAE1JW63</accession>
<feature type="signal peptide" evidence="9">
    <location>
        <begin position="1"/>
        <end position="30"/>
    </location>
</feature>
<reference evidence="11" key="1">
    <citation type="submission" date="2023-10" db="EMBL/GenBank/DDBJ databases">
        <title>Chromosome-level genome of the transformable northern wattle, Acacia crassicarpa.</title>
        <authorList>
            <person name="Massaro I."/>
            <person name="Sinha N.R."/>
            <person name="Poethig S."/>
            <person name="Leichty A.R."/>
        </authorList>
    </citation>
    <scope>NUCLEOTIDE SEQUENCE</scope>
    <source>
        <strain evidence="11">Acra3RX</strain>
        <tissue evidence="11">Leaf</tissue>
    </source>
</reference>
<dbReference type="SUPFAM" id="SSF52058">
    <property type="entry name" value="L domain-like"/>
    <property type="match status" value="2"/>
</dbReference>
<comment type="caution">
    <text evidence="11">The sequence shown here is derived from an EMBL/GenBank/DDBJ whole genome shotgun (WGS) entry which is preliminary data.</text>
</comment>
<dbReference type="FunFam" id="3.80.10.10:FF:000711">
    <property type="entry name" value="Probable LRR receptor-like serine/threonine-protein kinase At1g12460"/>
    <property type="match status" value="1"/>
</dbReference>
<evidence type="ECO:0000256" key="2">
    <source>
        <dbReference type="ARBA" id="ARBA00022614"/>
    </source>
</evidence>
<keyword evidence="7" id="KW-0325">Glycoprotein</keyword>
<dbReference type="Pfam" id="PF00560">
    <property type="entry name" value="LRR_1"/>
    <property type="match status" value="5"/>
</dbReference>